<accession>A0A255DIL9</accession>
<name>A0A255DIL9_9MYCO</name>
<protein>
    <submittedName>
        <fullName evidence="1">Uncharacterized protein</fullName>
    </submittedName>
</protein>
<keyword evidence="2" id="KW-1185">Reference proteome</keyword>
<evidence type="ECO:0000313" key="2">
    <source>
        <dbReference type="Proteomes" id="UP000216063"/>
    </source>
</evidence>
<comment type="caution">
    <text evidence="1">The sequence shown here is derived from an EMBL/GenBank/DDBJ whole genome shotgun (WGS) entry which is preliminary data.</text>
</comment>
<dbReference type="Proteomes" id="UP000216063">
    <property type="component" value="Unassembled WGS sequence"/>
</dbReference>
<organism evidence="1 2">
    <name type="scientific">Mycolicibacterium sphagni</name>
    <dbReference type="NCBI Taxonomy" id="1786"/>
    <lineage>
        <taxon>Bacteria</taxon>
        <taxon>Bacillati</taxon>
        <taxon>Actinomycetota</taxon>
        <taxon>Actinomycetes</taxon>
        <taxon>Mycobacteriales</taxon>
        <taxon>Mycobacteriaceae</taxon>
        <taxon>Mycolicibacterium</taxon>
    </lineage>
</organism>
<dbReference type="EMBL" id="NOZR01000009">
    <property type="protein sequence ID" value="OYN79287.1"/>
    <property type="molecule type" value="Genomic_DNA"/>
</dbReference>
<dbReference type="AlphaFoldDB" id="A0A255DIL9"/>
<sequence>MFYDPDMAFIDPGAVGADTILRHIDTEAESVSIEVTLYLPWGVATGITVPSSYFGHYVAHFFAKNDAADVAGRIAALEAEQASVFLHLRKARCYVAGTVVEHDSLRIRLSDVSAWTIAGVKEPVARTSPSIS</sequence>
<gene>
    <name evidence="1" type="ORF">CG716_13100</name>
</gene>
<reference evidence="1 2" key="1">
    <citation type="submission" date="2017-07" db="EMBL/GenBank/DDBJ databases">
        <title>The new phylogeny of genus Mycobacterium.</title>
        <authorList>
            <person name="Tortoli E."/>
            <person name="Trovato A."/>
            <person name="Cirillo D.M."/>
        </authorList>
    </citation>
    <scope>NUCLEOTIDE SEQUENCE [LARGE SCALE GENOMIC DNA]</scope>
    <source>
        <strain evidence="1 2">ATCC 33027</strain>
    </source>
</reference>
<evidence type="ECO:0000313" key="1">
    <source>
        <dbReference type="EMBL" id="OYN79287.1"/>
    </source>
</evidence>
<proteinExistence type="predicted"/>